<reference evidence="1" key="2">
    <citation type="journal article" date="2022" name="New Phytol.">
        <title>Evolutionary transition to the ectomycorrhizal habit in the genomes of a hyperdiverse lineage of mushroom-forming fungi.</title>
        <authorList>
            <person name="Looney B."/>
            <person name="Miyauchi S."/>
            <person name="Morin E."/>
            <person name="Drula E."/>
            <person name="Courty P.E."/>
            <person name="Kohler A."/>
            <person name="Kuo A."/>
            <person name="LaButti K."/>
            <person name="Pangilinan J."/>
            <person name="Lipzen A."/>
            <person name="Riley R."/>
            <person name="Andreopoulos W."/>
            <person name="He G."/>
            <person name="Johnson J."/>
            <person name="Nolan M."/>
            <person name="Tritt A."/>
            <person name="Barry K.W."/>
            <person name="Grigoriev I.V."/>
            <person name="Nagy L.G."/>
            <person name="Hibbett D."/>
            <person name="Henrissat B."/>
            <person name="Matheny P.B."/>
            <person name="Labbe J."/>
            <person name="Martin F.M."/>
        </authorList>
    </citation>
    <scope>NUCLEOTIDE SEQUENCE</scope>
    <source>
        <strain evidence="1">EC-137</strain>
    </source>
</reference>
<gene>
    <name evidence="1" type="ORF">K488DRAFT_60023</name>
</gene>
<name>A0ACB8Q807_9AGAM</name>
<organism evidence="1 2">
    <name type="scientific">Vararia minispora EC-137</name>
    <dbReference type="NCBI Taxonomy" id="1314806"/>
    <lineage>
        <taxon>Eukaryota</taxon>
        <taxon>Fungi</taxon>
        <taxon>Dikarya</taxon>
        <taxon>Basidiomycota</taxon>
        <taxon>Agaricomycotina</taxon>
        <taxon>Agaricomycetes</taxon>
        <taxon>Russulales</taxon>
        <taxon>Lachnocladiaceae</taxon>
        <taxon>Vararia</taxon>
    </lineage>
</organism>
<accession>A0ACB8Q807</accession>
<evidence type="ECO:0000313" key="1">
    <source>
        <dbReference type="EMBL" id="KAI0027939.1"/>
    </source>
</evidence>
<sequence length="118" mass="13362">MGPAELTGAIELRLEWFKARAHACRHHEEVALLLQEMDQILTFCNWEASQWRQRADACSAKDPNLREGLRAAACKMAATYDAQKLVFTNQCQDSWVLAADFLSRYRPDGYAVLEDGGE</sequence>
<reference evidence="1" key="1">
    <citation type="submission" date="2021-02" db="EMBL/GenBank/DDBJ databases">
        <authorList>
            <consortium name="DOE Joint Genome Institute"/>
            <person name="Ahrendt S."/>
            <person name="Looney B.P."/>
            <person name="Miyauchi S."/>
            <person name="Morin E."/>
            <person name="Drula E."/>
            <person name="Courty P.E."/>
            <person name="Chicoki N."/>
            <person name="Fauchery L."/>
            <person name="Kohler A."/>
            <person name="Kuo A."/>
            <person name="Labutti K."/>
            <person name="Pangilinan J."/>
            <person name="Lipzen A."/>
            <person name="Riley R."/>
            <person name="Andreopoulos W."/>
            <person name="He G."/>
            <person name="Johnson J."/>
            <person name="Barry K.W."/>
            <person name="Grigoriev I.V."/>
            <person name="Nagy L."/>
            <person name="Hibbett D."/>
            <person name="Henrissat B."/>
            <person name="Matheny P.B."/>
            <person name="Labbe J."/>
            <person name="Martin F."/>
        </authorList>
    </citation>
    <scope>NUCLEOTIDE SEQUENCE</scope>
    <source>
        <strain evidence="1">EC-137</strain>
    </source>
</reference>
<dbReference type="EMBL" id="MU273815">
    <property type="protein sequence ID" value="KAI0027939.1"/>
    <property type="molecule type" value="Genomic_DNA"/>
</dbReference>
<protein>
    <submittedName>
        <fullName evidence="1">Uncharacterized protein</fullName>
    </submittedName>
</protein>
<comment type="caution">
    <text evidence="1">The sequence shown here is derived from an EMBL/GenBank/DDBJ whole genome shotgun (WGS) entry which is preliminary data.</text>
</comment>
<evidence type="ECO:0000313" key="2">
    <source>
        <dbReference type="Proteomes" id="UP000814128"/>
    </source>
</evidence>
<proteinExistence type="predicted"/>
<dbReference type="Proteomes" id="UP000814128">
    <property type="component" value="Unassembled WGS sequence"/>
</dbReference>
<keyword evidence="2" id="KW-1185">Reference proteome</keyword>